<evidence type="ECO:0000256" key="1">
    <source>
        <dbReference type="ARBA" id="ARBA00001966"/>
    </source>
</evidence>
<keyword evidence="7" id="KW-0411">Iron-sulfur</keyword>
<comment type="cofactor">
    <cofactor evidence="1">
        <name>[4Fe-4S] cluster</name>
        <dbReference type="ChEBI" id="CHEBI:49883"/>
    </cofactor>
</comment>
<gene>
    <name evidence="8" type="ORF">C4900_02175</name>
</gene>
<evidence type="ECO:0000256" key="5">
    <source>
        <dbReference type="ARBA" id="ARBA00022723"/>
    </source>
</evidence>
<name>A0A1C2G357_9GAMM</name>
<dbReference type="PANTHER" id="PTHR42989:SF1">
    <property type="entry name" value="FORMATE HYDROGENLYASE SUBUNIT 7-RELATED"/>
    <property type="match status" value="1"/>
</dbReference>
<accession>A0A1C2G357</accession>
<evidence type="ECO:0000256" key="6">
    <source>
        <dbReference type="ARBA" id="ARBA00023004"/>
    </source>
</evidence>
<keyword evidence="9" id="KW-1185">Reference proteome</keyword>
<dbReference type="InterPro" id="IPR017900">
    <property type="entry name" value="4Fe4S_Fe_S_CS"/>
</dbReference>
<dbReference type="PROSITE" id="PS51379">
    <property type="entry name" value="4FE4S_FER_2"/>
    <property type="match status" value="2"/>
</dbReference>
<dbReference type="AlphaFoldDB" id="A0A1C2G357"/>
<dbReference type="RefSeq" id="WP_065969234.1">
    <property type="nucleotide sequence ID" value="NZ_CP080624.1"/>
</dbReference>
<dbReference type="GO" id="GO:0046872">
    <property type="term" value="F:metal ion binding"/>
    <property type="evidence" value="ECO:0007669"/>
    <property type="project" value="UniProtKB-KW"/>
</dbReference>
<dbReference type="InterPro" id="IPR017896">
    <property type="entry name" value="4Fe4S_Fe-S-bd"/>
</dbReference>
<dbReference type="Pfam" id="PF00037">
    <property type="entry name" value="Fer4"/>
    <property type="match status" value="1"/>
</dbReference>
<dbReference type="SUPFAM" id="SSF54862">
    <property type="entry name" value="4Fe-4S ferredoxins"/>
    <property type="match status" value="1"/>
</dbReference>
<evidence type="ECO:0000256" key="3">
    <source>
        <dbReference type="ARBA" id="ARBA00010870"/>
    </source>
</evidence>
<keyword evidence="5" id="KW-0479">Metal-binding</keyword>
<dbReference type="Gene3D" id="3.30.70.20">
    <property type="match status" value="1"/>
</dbReference>
<dbReference type="SUPFAM" id="SSF56770">
    <property type="entry name" value="HydA/Nqo6-like"/>
    <property type="match status" value="1"/>
</dbReference>
<comment type="caution">
    <text evidence="8">The sequence shown here is derived from an EMBL/GenBank/DDBJ whole genome shotgun (WGS) entry which is preliminary data.</text>
</comment>
<dbReference type="STRING" id="163359.A9R16_09025"/>
<dbReference type="Proteomes" id="UP000253250">
    <property type="component" value="Unassembled WGS sequence"/>
</dbReference>
<proteinExistence type="inferred from homology"/>
<dbReference type="EMBL" id="PSYR01000001">
    <property type="protein sequence ID" value="RCN58612.1"/>
    <property type="molecule type" value="Genomic_DNA"/>
</dbReference>
<dbReference type="PANTHER" id="PTHR42989">
    <property type="entry name" value="HYDROGENASE-4 COMPONENT I"/>
    <property type="match status" value="1"/>
</dbReference>
<dbReference type="GO" id="GO:0051539">
    <property type="term" value="F:4 iron, 4 sulfur cluster binding"/>
    <property type="evidence" value="ECO:0007669"/>
    <property type="project" value="UniProtKB-KW"/>
</dbReference>
<dbReference type="PROSITE" id="PS00198">
    <property type="entry name" value="4FE4S_FER_1"/>
    <property type="match status" value="1"/>
</dbReference>
<protein>
    <submittedName>
        <fullName evidence="8">NADH:ubiquinone oxidoreductase</fullName>
    </submittedName>
</protein>
<dbReference type="OrthoDB" id="9786737at2"/>
<keyword evidence="4" id="KW-0004">4Fe-4S</keyword>
<evidence type="ECO:0000313" key="8">
    <source>
        <dbReference type="EMBL" id="RCN58612.1"/>
    </source>
</evidence>
<sequence>MPLWTWTGLKAGTATARWPGRGPDGQAGVYGMPRLDPSHCKPDCQSCVACCPTAALSGQGSDVALDYGRCIACQACVEACPEGTLEASFDWAFAVRDRDDLVWRGRESPSAAPRPAPATGAFAKSLHIRHVDAGSCNGCESEIAALNNPFYNLHRLGIFFTPSPRFADVLLVTGPVIEAMRAPLQAAYEAMPEPRFVIATGTCAVSGAPFEGGYGGGHGLSPLIPVDVWLPGCPPNPAALIHALLILQDRMPVRVHGGRYEP</sequence>
<evidence type="ECO:0000256" key="2">
    <source>
        <dbReference type="ARBA" id="ARBA00009173"/>
    </source>
</evidence>
<dbReference type="InterPro" id="IPR052375">
    <property type="entry name" value="Complex_I_20kDa-like"/>
</dbReference>
<comment type="similarity">
    <text evidence="3">Belongs to the FrhG family.</text>
</comment>
<evidence type="ECO:0000256" key="4">
    <source>
        <dbReference type="ARBA" id="ARBA00022485"/>
    </source>
</evidence>
<keyword evidence="6" id="KW-0408">Iron</keyword>
<dbReference type="InterPro" id="IPR006137">
    <property type="entry name" value="NADH_UbQ_OxRdtase-like_20kDa"/>
</dbReference>
<dbReference type="Gene3D" id="3.40.50.12280">
    <property type="match status" value="1"/>
</dbReference>
<reference evidence="8 9" key="1">
    <citation type="submission" date="2018-02" db="EMBL/GenBank/DDBJ databases">
        <title>Insights into the biology of acidophilic members of the Acidiferrobacteraceae family derived from comparative genomic analyses.</title>
        <authorList>
            <person name="Issotta F."/>
            <person name="Thyssen C."/>
            <person name="Mena C."/>
            <person name="Moya A."/>
            <person name="Bellenberg S."/>
            <person name="Sproer C."/>
            <person name="Covarrubias P.C."/>
            <person name="Sand W."/>
            <person name="Quatrini R."/>
            <person name="Vera M."/>
        </authorList>
    </citation>
    <scope>NUCLEOTIDE SEQUENCE [LARGE SCALE GENOMIC DNA]</scope>
    <source>
        <strain evidence="9">m-1</strain>
    </source>
</reference>
<dbReference type="Pfam" id="PF01058">
    <property type="entry name" value="Oxidored_q6"/>
    <property type="match status" value="1"/>
</dbReference>
<comment type="similarity">
    <text evidence="2">Belongs to the complex I 20 kDa subunit family.</text>
</comment>
<keyword evidence="8" id="KW-0830">Ubiquinone</keyword>
<evidence type="ECO:0000256" key="7">
    <source>
        <dbReference type="ARBA" id="ARBA00023014"/>
    </source>
</evidence>
<organism evidence="8 9">
    <name type="scientific">Acidiferrobacter thiooxydans</name>
    <dbReference type="NCBI Taxonomy" id="163359"/>
    <lineage>
        <taxon>Bacteria</taxon>
        <taxon>Pseudomonadati</taxon>
        <taxon>Pseudomonadota</taxon>
        <taxon>Gammaproteobacteria</taxon>
        <taxon>Acidiferrobacterales</taxon>
        <taxon>Acidiferrobacteraceae</taxon>
        <taxon>Acidiferrobacter</taxon>
    </lineage>
</organism>
<evidence type="ECO:0000313" key="9">
    <source>
        <dbReference type="Proteomes" id="UP000253250"/>
    </source>
</evidence>